<dbReference type="RefSeq" id="WP_007249577.1">
    <property type="nucleotide sequence ID" value="NZ_CP047260.1"/>
</dbReference>
<name>A0A8T8C231_PSEYM</name>
<dbReference type="AlphaFoldDB" id="A0A8T8C231"/>
<protein>
    <recommendedName>
        <fullName evidence="1">ABC-three component systems C-terminal domain-containing protein</fullName>
    </recommendedName>
</protein>
<proteinExistence type="predicted"/>
<accession>A0A8T8C231</accession>
<dbReference type="InterPro" id="IPR046918">
    <property type="entry name" value="ABC-3C_CTD2"/>
</dbReference>
<evidence type="ECO:0000259" key="1">
    <source>
        <dbReference type="Pfam" id="PF20278"/>
    </source>
</evidence>
<gene>
    <name evidence="2" type="ORF">PMA4326_012145</name>
</gene>
<evidence type="ECO:0000313" key="2">
    <source>
        <dbReference type="EMBL" id="QHE97293.1"/>
    </source>
</evidence>
<sequence>MIRRFRLDQKSHYERLVIAQRLSEMLTNFLDGQLAPLAIGAEQGSIEEWDDVVIYHKKDVIEHLQVKRQASDFCTKDPDKAKFLAKQAKNVSSKGQVQPIPGPNPPPSNVPFKAKKPPQINSVLDSAFASLAKHAGKGTFDTLPERQFQLTLVGASLKVKADLTVDHVDALCKLCRKEGLDLTELANITDGPTQRAYTWLTTWCGFQDWAQIRDTLRRVTIVCVGNDAYLEQRCVAALARHFTDPLRALHQLVMYITWETSHVSTLGCHAVLRALRSELRSDIETWAQYELADTVLPAGQSWSLAGTHDLGALVPRSAQGVVEHIWSNAPGIRKLRIYAQYKAPIGANLTLPAALLRMALHLPAGTHGLMQDEPVWRGSVGHEVGHTLGVGESDLNHLAWVGNSERLACSTDHVFTSRSDIHSEAQALSDAMDGLVWERVSQGVFEKITLISDPALADAMEAMWIEWLAGFAANPGSRREFLEQLLYPETEGKNAKHALRLGPRTHDLLVAAIQTLLLVAVGVGGAGNEWGYFPQCGRVLSIALQYWSGPAGPAPEVRELSEGPLIDVIGPSPAPVVILAGVSSSPTELLNIGMADDAETATSMAAERRPHLLVTRSGLRQHLRNGTLITVRQHFNNQLKDRLLARESAIKTNVKGF</sequence>
<organism evidence="2 3">
    <name type="scientific">Pseudomonas syringae pv. maculicola str. ES4326</name>
    <dbReference type="NCBI Taxonomy" id="629265"/>
    <lineage>
        <taxon>Bacteria</taxon>
        <taxon>Pseudomonadati</taxon>
        <taxon>Pseudomonadota</taxon>
        <taxon>Gammaproteobacteria</taxon>
        <taxon>Pseudomonadales</taxon>
        <taxon>Pseudomonadaceae</taxon>
        <taxon>Pseudomonas</taxon>
    </lineage>
</organism>
<dbReference type="GeneID" id="64465804"/>
<feature type="domain" description="ABC-three component systems C-terminal" evidence="1">
    <location>
        <begin position="308"/>
        <end position="635"/>
    </location>
</feature>
<dbReference type="EMBL" id="CP047260">
    <property type="protein sequence ID" value="QHE97293.1"/>
    <property type="molecule type" value="Genomic_DNA"/>
</dbReference>
<dbReference type="Proteomes" id="UP000003811">
    <property type="component" value="Chromosome"/>
</dbReference>
<dbReference type="Pfam" id="PF20278">
    <property type="entry name" value="CTD2"/>
    <property type="match status" value="1"/>
</dbReference>
<reference evidence="2 3" key="1">
    <citation type="journal article" date="2011" name="PLoS Pathog.">
        <title>Dynamic evolution of pathogenicity revealed by sequencing and comparative genomics of 19 Pseudomonas syringae isolates.</title>
        <authorList>
            <person name="Baltrus D.A."/>
            <person name="Nishimura M.T."/>
            <person name="Romanchuk A."/>
            <person name="Chang J.H."/>
            <person name="Mukhtar M.S."/>
            <person name="Cherkis K."/>
            <person name="Roach J."/>
            <person name="Grant S.R."/>
            <person name="Jones C.D."/>
            <person name="Dangl J.L."/>
        </authorList>
    </citation>
    <scope>NUCLEOTIDE SEQUENCE [LARGE SCALE GENOMIC DNA]</scope>
    <source>
        <strain evidence="2 3">ES4326</strain>
    </source>
</reference>
<evidence type="ECO:0000313" key="3">
    <source>
        <dbReference type="Proteomes" id="UP000003811"/>
    </source>
</evidence>